<accession>A0A392RFQ2</accession>
<feature type="non-terminal residue" evidence="1">
    <location>
        <position position="83"/>
    </location>
</feature>
<dbReference type="EMBL" id="LXQA010215981">
    <property type="protein sequence ID" value="MCI34656.1"/>
    <property type="molecule type" value="Genomic_DNA"/>
</dbReference>
<dbReference type="GO" id="GO:0003964">
    <property type="term" value="F:RNA-directed DNA polymerase activity"/>
    <property type="evidence" value="ECO:0007669"/>
    <property type="project" value="UniProtKB-KW"/>
</dbReference>
<dbReference type="AlphaFoldDB" id="A0A392RFQ2"/>
<keyword evidence="1" id="KW-0695">RNA-directed DNA polymerase</keyword>
<evidence type="ECO:0000313" key="2">
    <source>
        <dbReference type="Proteomes" id="UP000265520"/>
    </source>
</evidence>
<proteinExistence type="predicted"/>
<dbReference type="PANTHER" id="PTHR31635">
    <property type="entry name" value="REVERSE TRANSCRIPTASE DOMAIN-CONTAINING PROTEIN-RELATED"/>
    <property type="match status" value="1"/>
</dbReference>
<dbReference type="PANTHER" id="PTHR31635:SF196">
    <property type="entry name" value="REVERSE TRANSCRIPTASE DOMAIN-CONTAINING PROTEIN-RELATED"/>
    <property type="match status" value="1"/>
</dbReference>
<keyword evidence="1" id="KW-0548">Nucleotidyltransferase</keyword>
<organism evidence="1 2">
    <name type="scientific">Trifolium medium</name>
    <dbReference type="NCBI Taxonomy" id="97028"/>
    <lineage>
        <taxon>Eukaryota</taxon>
        <taxon>Viridiplantae</taxon>
        <taxon>Streptophyta</taxon>
        <taxon>Embryophyta</taxon>
        <taxon>Tracheophyta</taxon>
        <taxon>Spermatophyta</taxon>
        <taxon>Magnoliopsida</taxon>
        <taxon>eudicotyledons</taxon>
        <taxon>Gunneridae</taxon>
        <taxon>Pentapetalae</taxon>
        <taxon>rosids</taxon>
        <taxon>fabids</taxon>
        <taxon>Fabales</taxon>
        <taxon>Fabaceae</taxon>
        <taxon>Papilionoideae</taxon>
        <taxon>50 kb inversion clade</taxon>
        <taxon>NPAAA clade</taxon>
        <taxon>Hologalegina</taxon>
        <taxon>IRL clade</taxon>
        <taxon>Trifolieae</taxon>
        <taxon>Trifolium</taxon>
    </lineage>
</organism>
<keyword evidence="1" id="KW-0808">Transferase</keyword>
<reference evidence="1 2" key="1">
    <citation type="journal article" date="2018" name="Front. Plant Sci.">
        <title>Red Clover (Trifolium pratense) and Zigzag Clover (T. medium) - A Picture of Genomic Similarities and Differences.</title>
        <authorList>
            <person name="Dluhosova J."/>
            <person name="Istvanek J."/>
            <person name="Nedelnik J."/>
            <person name="Repkova J."/>
        </authorList>
    </citation>
    <scope>NUCLEOTIDE SEQUENCE [LARGE SCALE GENOMIC DNA]</scope>
    <source>
        <strain evidence="2">cv. 10/8</strain>
        <tissue evidence="1">Leaf</tissue>
    </source>
</reference>
<protein>
    <submittedName>
        <fullName evidence="1">LINE-1 reverse transcriptase like</fullName>
    </submittedName>
</protein>
<name>A0A392RFQ2_9FABA</name>
<evidence type="ECO:0000313" key="1">
    <source>
        <dbReference type="EMBL" id="MCI34656.1"/>
    </source>
</evidence>
<sequence>MVAKVLAARLAKVVGDLIPKIRSEFLKGRQFMEGVVVVNEVIDFAKKMGRECLIFKVDFEKAYDSVDWGFLDYMLQRCGFDMK</sequence>
<comment type="caution">
    <text evidence="1">The sequence shown here is derived from an EMBL/GenBank/DDBJ whole genome shotgun (WGS) entry which is preliminary data.</text>
</comment>
<dbReference type="Proteomes" id="UP000265520">
    <property type="component" value="Unassembled WGS sequence"/>
</dbReference>
<keyword evidence="2" id="KW-1185">Reference proteome</keyword>